<protein>
    <submittedName>
        <fullName evidence="3">Ovule protein</fullName>
    </submittedName>
</protein>
<reference evidence="3" key="1">
    <citation type="submission" date="2016-06" db="UniProtKB">
        <authorList>
            <consortium name="WormBaseParasite"/>
        </authorList>
    </citation>
    <scope>IDENTIFICATION</scope>
</reference>
<name>A0A183H9M5_9BILA</name>
<reference evidence="1 2" key="2">
    <citation type="submission" date="2018-11" db="EMBL/GenBank/DDBJ databases">
        <authorList>
            <consortium name="Pathogen Informatics"/>
        </authorList>
    </citation>
    <scope>NUCLEOTIDE SEQUENCE [LARGE SCALE GENOMIC DNA]</scope>
</reference>
<evidence type="ECO:0000313" key="3">
    <source>
        <dbReference type="WBParaSite" id="OFLC_0000418601-mRNA-1"/>
    </source>
</evidence>
<dbReference type="EMBL" id="UZAJ01003082">
    <property type="protein sequence ID" value="VDO39216.1"/>
    <property type="molecule type" value="Genomic_DNA"/>
</dbReference>
<dbReference type="Proteomes" id="UP000267606">
    <property type="component" value="Unassembled WGS sequence"/>
</dbReference>
<sequence>MELHDITTKTANLSFSGAKKDSSELYWKASRRLFQLLFAQRGNAHLLTYCPVLKSQFSVCYLDANRLVISRNTSCLQKQKCQRDNKRMTKE</sequence>
<dbReference type="AlphaFoldDB" id="A0A183H9M5"/>
<evidence type="ECO:0000313" key="1">
    <source>
        <dbReference type="EMBL" id="VDO39216.1"/>
    </source>
</evidence>
<proteinExistence type="predicted"/>
<organism evidence="3">
    <name type="scientific">Onchocerca flexuosa</name>
    <dbReference type="NCBI Taxonomy" id="387005"/>
    <lineage>
        <taxon>Eukaryota</taxon>
        <taxon>Metazoa</taxon>
        <taxon>Ecdysozoa</taxon>
        <taxon>Nematoda</taxon>
        <taxon>Chromadorea</taxon>
        <taxon>Rhabditida</taxon>
        <taxon>Spirurina</taxon>
        <taxon>Spiruromorpha</taxon>
        <taxon>Filarioidea</taxon>
        <taxon>Onchocercidae</taxon>
        <taxon>Onchocerca</taxon>
    </lineage>
</organism>
<dbReference type="WBParaSite" id="OFLC_0000418601-mRNA-1">
    <property type="protein sequence ID" value="OFLC_0000418601-mRNA-1"/>
    <property type="gene ID" value="OFLC_0000418601"/>
</dbReference>
<keyword evidence="2" id="KW-1185">Reference proteome</keyword>
<gene>
    <name evidence="1" type="ORF">OFLC_LOCUS4186</name>
</gene>
<evidence type="ECO:0000313" key="2">
    <source>
        <dbReference type="Proteomes" id="UP000267606"/>
    </source>
</evidence>
<accession>A0A183H9M5</accession>